<evidence type="ECO:0008006" key="3">
    <source>
        <dbReference type="Google" id="ProtNLM"/>
    </source>
</evidence>
<protein>
    <recommendedName>
        <fullName evidence="3">Lipoprotein</fullName>
    </recommendedName>
</protein>
<dbReference type="InterPro" id="IPR058148">
    <property type="entry name" value="M949_RS01915-like_dom"/>
</dbReference>
<dbReference type="Proteomes" id="UP001060919">
    <property type="component" value="Chromosome"/>
</dbReference>
<proteinExistence type="predicted"/>
<accession>A0A915YL81</accession>
<name>A0A915YL81_9BACT</name>
<reference evidence="1" key="1">
    <citation type="submission" date="2022-09" db="EMBL/GenBank/DDBJ databases">
        <title>Aureispira anguillicida sp. nov., isolated from Leptocephalus of Japanese eel Anguilla japonica.</title>
        <authorList>
            <person name="Yuasa K."/>
            <person name="Mekata T."/>
            <person name="Ikunari K."/>
        </authorList>
    </citation>
    <scope>NUCLEOTIDE SEQUENCE</scope>
    <source>
        <strain evidence="1">EL160426</strain>
    </source>
</reference>
<gene>
    <name evidence="1" type="ORF">AsAng_0059420</name>
</gene>
<organism evidence="1 2">
    <name type="scientific">Aureispira anguillae</name>
    <dbReference type="NCBI Taxonomy" id="2864201"/>
    <lineage>
        <taxon>Bacteria</taxon>
        <taxon>Pseudomonadati</taxon>
        <taxon>Bacteroidota</taxon>
        <taxon>Saprospiria</taxon>
        <taxon>Saprospirales</taxon>
        <taxon>Saprospiraceae</taxon>
        <taxon>Aureispira</taxon>
    </lineage>
</organism>
<dbReference type="KEGG" id="aup:AsAng_0059420"/>
<evidence type="ECO:0000313" key="1">
    <source>
        <dbReference type="EMBL" id="BDS15158.1"/>
    </source>
</evidence>
<dbReference type="EMBL" id="AP026867">
    <property type="protein sequence ID" value="BDS15158.1"/>
    <property type="molecule type" value="Genomic_DNA"/>
</dbReference>
<evidence type="ECO:0000313" key="2">
    <source>
        <dbReference type="Proteomes" id="UP001060919"/>
    </source>
</evidence>
<dbReference type="AlphaFoldDB" id="A0A915YL81"/>
<dbReference type="NCBIfam" id="NF046077">
    <property type="entry name" value="LPS_M949_RS01915"/>
    <property type="match status" value="1"/>
</dbReference>
<keyword evidence="2" id="KW-1185">Reference proteome</keyword>
<sequence>MQLKISLTVVLLVFLCACNNDSVSNKKETAKLDAVEGLEKPSSSVAQLDKFLDLFPVVTSFDFDETLFDKHEGGVGTVIPIDMDVNILKTIHEGYDGTEDFFPNAFNYAIAKFELQPNAIWGLIVMNHELGADGRNQNYFIYTINKEGTIIHRKTVAASVSWQNGVIQEVGTLAKKQGSYQIKTLSIEADWGENDDIPYPLQGNTYTYTITAKGMIEDNAEVCFLIPNEEGLPTNNKVFPTVKMIKNELAQTPIAKDWKHYSQTKNIIAWEDANGENYVLFASQNRQENKDLTFAGKAAEKTLHACHYTIKNGQINQVWEMNDYEALCEFDLFANYIYNSVELTDLDQDGIAEICFMYSLGCISDVSSVGVKLMMYENGTKYALRGSSRISFELETTTRNQPMYTVDRAFEDAPEVFLKFAQKHWERYDVVY</sequence>
<dbReference type="PROSITE" id="PS51257">
    <property type="entry name" value="PROKAR_LIPOPROTEIN"/>
    <property type="match status" value="1"/>
</dbReference>
<dbReference type="RefSeq" id="WP_264790335.1">
    <property type="nucleotide sequence ID" value="NZ_AP026867.1"/>
</dbReference>